<feature type="domain" description="SnoaL-like" evidence="1">
    <location>
        <begin position="15"/>
        <end position="108"/>
    </location>
</feature>
<comment type="caution">
    <text evidence="2">The sequence shown here is derived from an EMBL/GenBank/DDBJ whole genome shotgun (WGS) entry which is preliminary data.</text>
</comment>
<evidence type="ECO:0000313" key="2">
    <source>
        <dbReference type="EMBL" id="OAK51558.1"/>
    </source>
</evidence>
<keyword evidence="3" id="KW-1185">Reference proteome</keyword>
<dbReference type="Pfam" id="PF12680">
    <property type="entry name" value="SnoaL_2"/>
    <property type="match status" value="1"/>
</dbReference>
<proteinExistence type="predicted"/>
<dbReference type="AlphaFoldDB" id="A0A177Y8U2"/>
<dbReference type="RefSeq" id="WP_068430849.1">
    <property type="nucleotide sequence ID" value="NZ_LVHI01000038.1"/>
</dbReference>
<organism evidence="2 3">
    <name type="scientific">Rhodococcoides kyotonense</name>
    <dbReference type="NCBI Taxonomy" id="398843"/>
    <lineage>
        <taxon>Bacteria</taxon>
        <taxon>Bacillati</taxon>
        <taxon>Actinomycetota</taxon>
        <taxon>Actinomycetes</taxon>
        <taxon>Mycobacteriales</taxon>
        <taxon>Nocardiaceae</taxon>
        <taxon>Rhodococcoides</taxon>
    </lineage>
</organism>
<sequence length="228" mass="24347">MYASDKLLAFVEGSPAAVAVHDRTAWVDLYARDGVVNDPVGSRPHRGHDAIARFYDTFIAPNTIEFHVEHDMVSGMSVVRDLSLTITMSAGGVVTVPMHLRYDLVDDGGSLEIARLAAHWELASMIGQLLRGGFAGVRSSIALTPQMIGNQGVSGLVGFMSGLRSVGAKGKSVAADRLRSDHDGATFEKFIAAGRTVSATVRWGTERGVVFVNFAPGSLTVESVTLFR</sequence>
<dbReference type="EMBL" id="LVHI01000038">
    <property type="protein sequence ID" value="OAK51558.1"/>
    <property type="molecule type" value="Genomic_DNA"/>
</dbReference>
<dbReference type="Proteomes" id="UP000077519">
    <property type="component" value="Unassembled WGS sequence"/>
</dbReference>
<dbReference type="SUPFAM" id="SSF54427">
    <property type="entry name" value="NTF2-like"/>
    <property type="match status" value="1"/>
</dbReference>
<name>A0A177Y8U2_9NOCA</name>
<reference evidence="2 3" key="1">
    <citation type="submission" date="2016-03" db="EMBL/GenBank/DDBJ databases">
        <title>Genome sequence of Rhodococcus kyotonensis KB10.</title>
        <authorList>
            <person name="Jeong H."/>
            <person name="Hong C.E."/>
            <person name="Jo S.H."/>
            <person name="Park J.M."/>
        </authorList>
    </citation>
    <scope>NUCLEOTIDE SEQUENCE [LARGE SCALE GENOMIC DNA]</scope>
    <source>
        <strain evidence="2 3">KB10</strain>
    </source>
</reference>
<accession>A0A177Y8U2</accession>
<evidence type="ECO:0000313" key="3">
    <source>
        <dbReference type="Proteomes" id="UP000077519"/>
    </source>
</evidence>
<dbReference type="Gene3D" id="3.10.450.50">
    <property type="match status" value="1"/>
</dbReference>
<dbReference type="InterPro" id="IPR032710">
    <property type="entry name" value="NTF2-like_dom_sf"/>
</dbReference>
<gene>
    <name evidence="2" type="ORF">A3K89_11570</name>
</gene>
<protein>
    <recommendedName>
        <fullName evidence="1">SnoaL-like domain-containing protein</fullName>
    </recommendedName>
</protein>
<evidence type="ECO:0000259" key="1">
    <source>
        <dbReference type="Pfam" id="PF12680"/>
    </source>
</evidence>
<dbReference type="InterPro" id="IPR037401">
    <property type="entry name" value="SnoaL-like"/>
</dbReference>